<proteinExistence type="predicted"/>
<dbReference type="InterPro" id="IPR029069">
    <property type="entry name" value="HotDog_dom_sf"/>
</dbReference>
<dbReference type="Proteomes" id="UP001174691">
    <property type="component" value="Unassembled WGS sequence"/>
</dbReference>
<dbReference type="Gene3D" id="3.10.129.10">
    <property type="entry name" value="Hotdog Thioesterase"/>
    <property type="match status" value="1"/>
</dbReference>
<gene>
    <name evidence="3" type="ORF">NKR19_g2109</name>
</gene>
<organism evidence="3 4">
    <name type="scientific">Coniochaeta hoffmannii</name>
    <dbReference type="NCBI Taxonomy" id="91930"/>
    <lineage>
        <taxon>Eukaryota</taxon>
        <taxon>Fungi</taxon>
        <taxon>Dikarya</taxon>
        <taxon>Ascomycota</taxon>
        <taxon>Pezizomycotina</taxon>
        <taxon>Sordariomycetes</taxon>
        <taxon>Sordariomycetidae</taxon>
        <taxon>Coniochaetales</taxon>
        <taxon>Coniochaetaceae</taxon>
        <taxon>Coniochaeta</taxon>
    </lineage>
</organism>
<dbReference type="CDD" id="cd03443">
    <property type="entry name" value="PaaI_thioesterase"/>
    <property type="match status" value="1"/>
</dbReference>
<keyword evidence="4" id="KW-1185">Reference proteome</keyword>
<accession>A0AA38SH91</accession>
<dbReference type="InterPro" id="IPR006683">
    <property type="entry name" value="Thioestr_dom"/>
</dbReference>
<feature type="domain" description="Thioesterase" evidence="2">
    <location>
        <begin position="138"/>
        <end position="203"/>
    </location>
</feature>
<dbReference type="PANTHER" id="PTHR47260:SF1">
    <property type="entry name" value="UPF0644 PROTEIN PB2B4.06"/>
    <property type="match status" value="1"/>
</dbReference>
<comment type="caution">
    <text evidence="3">The sequence shown here is derived from an EMBL/GenBank/DDBJ whole genome shotgun (WGS) entry which is preliminary data.</text>
</comment>
<dbReference type="AlphaFoldDB" id="A0AA38SH91"/>
<dbReference type="InterPro" id="IPR052061">
    <property type="entry name" value="PTE-AB_protein"/>
</dbReference>
<sequence length="275" mass="30075">PPPPPPPPKPKRTLLRRLLFAVTFLCLGRIGGGVLERFANPPAPIPQGTHLDDLQRQRIHQLASKLDVLQALEEDPDWVSWDAYASMPESHRSHHLVTSSLAAADALGAYQRVFQNVVTGEVLVLVYFGRGVTGWPTVVHGGALATVLDETCGRAAFARLGGFEEAGSSEGEGRRRPVVTAWLKLDYLATTMERDFYLVGARVRDEEELDPSERGKGDYKAYVEGWIESVRTGEETVVAEALFVGPKPKKGESKAAAADHVGTGRAHVLPPDKRW</sequence>
<feature type="region of interest" description="Disordered" evidence="1">
    <location>
        <begin position="247"/>
        <end position="275"/>
    </location>
</feature>
<name>A0AA38SH91_9PEZI</name>
<evidence type="ECO:0000313" key="4">
    <source>
        <dbReference type="Proteomes" id="UP001174691"/>
    </source>
</evidence>
<protein>
    <recommendedName>
        <fullName evidence="2">Thioesterase domain-containing protein</fullName>
    </recommendedName>
</protein>
<dbReference type="SUPFAM" id="SSF54637">
    <property type="entry name" value="Thioesterase/thiol ester dehydrase-isomerase"/>
    <property type="match status" value="1"/>
</dbReference>
<evidence type="ECO:0000259" key="2">
    <source>
        <dbReference type="Pfam" id="PF03061"/>
    </source>
</evidence>
<dbReference type="PANTHER" id="PTHR47260">
    <property type="entry name" value="UPF0644 PROTEIN PB2B4.06"/>
    <property type="match status" value="1"/>
</dbReference>
<reference evidence="3" key="1">
    <citation type="submission" date="2022-07" db="EMBL/GenBank/DDBJ databases">
        <title>Fungi with potential for degradation of polypropylene.</title>
        <authorList>
            <person name="Gostincar C."/>
        </authorList>
    </citation>
    <scope>NUCLEOTIDE SEQUENCE</scope>
    <source>
        <strain evidence="3">EXF-13287</strain>
    </source>
</reference>
<evidence type="ECO:0000256" key="1">
    <source>
        <dbReference type="SAM" id="MobiDB-lite"/>
    </source>
</evidence>
<evidence type="ECO:0000313" key="3">
    <source>
        <dbReference type="EMBL" id="KAJ9161637.1"/>
    </source>
</evidence>
<dbReference type="Pfam" id="PF03061">
    <property type="entry name" value="4HBT"/>
    <property type="match status" value="1"/>
</dbReference>
<feature type="non-terminal residue" evidence="3">
    <location>
        <position position="1"/>
    </location>
</feature>
<dbReference type="EMBL" id="JANBVN010000020">
    <property type="protein sequence ID" value="KAJ9161637.1"/>
    <property type="molecule type" value="Genomic_DNA"/>
</dbReference>